<sequence>MIRRDPARARPARLLPAPARTARLLPAPPRVARPSPGRVRAARLLPVWAACLAAVLVLVRPVPAEAHVVAAGADLRVAQTIAGTELTVVVEGVERVPGELRIGVVAYQPITGLPVALELRSVADGRTVTGTAHAGREPRYTPLRVERAGPHELRLRAGDEVAVVPFRVLVERASVWEPLIYGGLFTAGLLMVGGLLTGALSRPRPAMLLAGGAAVGLTIAFAVVVLEPWLPPSPPDGAAPTAEAGAQGRPFAQGRVATVPARPAAGEEFTLRIDLVDGSTGLPVDDLAVHHEALAHLVVTSEDGRAFHHVHPLRTAPGRLEVRMRATRPGRHLAYAELERQDSGGQLLTGEFTVGGEPSPAETSPAESATTEPSPAETSSATASAEPSPAGPADRPGPPRLHPAVPIAGRPATIEVETSGAVRPWLGMAGHLIVRSHDGAFLGHVHEMGSAGSGRLRFTFGFPAAGRYLAWAQYATGDRIVTVPFTVDVTAPEATR</sequence>
<feature type="transmembrane region" description="Helical" evidence="2">
    <location>
        <begin position="207"/>
        <end position="226"/>
    </location>
</feature>
<gene>
    <name evidence="3" type="ORF">PS9374_01764</name>
</gene>
<reference evidence="3 4" key="1">
    <citation type="journal article" date="2016" name="Genome Announc.">
        <title>Draft Genome Sequence of Planomonospora sphaerica JCM9374, a Rare Actinomycete.</title>
        <authorList>
            <person name="Dohra H."/>
            <person name="Suzuki T."/>
            <person name="Inoue Y."/>
            <person name="Kodani S."/>
        </authorList>
    </citation>
    <scope>NUCLEOTIDE SEQUENCE [LARGE SCALE GENOMIC DNA]</scope>
    <source>
        <strain evidence="3 4">JCM 9374</strain>
    </source>
</reference>
<feature type="transmembrane region" description="Helical" evidence="2">
    <location>
        <begin position="179"/>
        <end position="200"/>
    </location>
</feature>
<proteinExistence type="predicted"/>
<evidence type="ECO:0000313" key="3">
    <source>
        <dbReference type="EMBL" id="GAT66120.1"/>
    </source>
</evidence>
<organism evidence="3 4">
    <name type="scientific">Planomonospora sphaerica</name>
    <dbReference type="NCBI Taxonomy" id="161355"/>
    <lineage>
        <taxon>Bacteria</taxon>
        <taxon>Bacillati</taxon>
        <taxon>Actinomycetota</taxon>
        <taxon>Actinomycetes</taxon>
        <taxon>Streptosporangiales</taxon>
        <taxon>Streptosporangiaceae</taxon>
        <taxon>Planomonospora</taxon>
    </lineage>
</organism>
<feature type="transmembrane region" description="Helical" evidence="2">
    <location>
        <begin position="41"/>
        <end position="59"/>
    </location>
</feature>
<keyword evidence="4" id="KW-1185">Reference proteome</keyword>
<dbReference type="CDD" id="cd02795">
    <property type="entry name" value="CBM6-CBM35-CBM36_like"/>
    <property type="match status" value="1"/>
</dbReference>
<dbReference type="AlphaFoldDB" id="A0A171C505"/>
<feature type="region of interest" description="Disordered" evidence="1">
    <location>
        <begin position="339"/>
        <end position="406"/>
    </location>
</feature>
<evidence type="ECO:0000256" key="1">
    <source>
        <dbReference type="SAM" id="MobiDB-lite"/>
    </source>
</evidence>
<dbReference type="Proteomes" id="UP000077701">
    <property type="component" value="Unassembled WGS sequence"/>
</dbReference>
<dbReference type="STRING" id="161355.PS9374_01764"/>
<keyword evidence="2" id="KW-0472">Membrane</keyword>
<name>A0A171C505_9ACTN</name>
<feature type="compositionally biased region" description="Low complexity" evidence="1">
    <location>
        <begin position="357"/>
        <end position="394"/>
    </location>
</feature>
<reference evidence="4" key="2">
    <citation type="submission" date="2016-04" db="EMBL/GenBank/DDBJ databases">
        <title>Planomonospora sphaerica JCM9374 whole genome shotgun sequence.</title>
        <authorList>
            <person name="Suzuki T."/>
            <person name="Dohra H."/>
            <person name="Kodani S."/>
        </authorList>
    </citation>
    <scope>NUCLEOTIDE SEQUENCE [LARGE SCALE GENOMIC DNA]</scope>
    <source>
        <strain evidence="4">JCM 9374</strain>
    </source>
</reference>
<accession>A0A171C505</accession>
<protein>
    <submittedName>
        <fullName evidence="3">ATPase P</fullName>
    </submittedName>
</protein>
<comment type="caution">
    <text evidence="3">The sequence shown here is derived from an EMBL/GenBank/DDBJ whole genome shotgun (WGS) entry which is preliminary data.</text>
</comment>
<dbReference type="EMBL" id="BDCX01000003">
    <property type="protein sequence ID" value="GAT66120.1"/>
    <property type="molecule type" value="Genomic_DNA"/>
</dbReference>
<keyword evidence="2" id="KW-1133">Transmembrane helix</keyword>
<evidence type="ECO:0000256" key="2">
    <source>
        <dbReference type="SAM" id="Phobius"/>
    </source>
</evidence>
<evidence type="ECO:0000313" key="4">
    <source>
        <dbReference type="Proteomes" id="UP000077701"/>
    </source>
</evidence>
<keyword evidence="2" id="KW-0812">Transmembrane</keyword>